<accession>A0A967B6E3</accession>
<keyword evidence="3" id="KW-1185">Reference proteome</keyword>
<dbReference type="InterPro" id="IPR043129">
    <property type="entry name" value="ATPase_NBD"/>
</dbReference>
<dbReference type="Gene3D" id="3.30.420.40">
    <property type="match status" value="2"/>
</dbReference>
<evidence type="ECO:0000313" key="3">
    <source>
        <dbReference type="Proteomes" id="UP000597459"/>
    </source>
</evidence>
<dbReference type="InterPro" id="IPR002731">
    <property type="entry name" value="ATPase_BadF"/>
</dbReference>
<evidence type="ECO:0000313" key="2">
    <source>
        <dbReference type="EMBL" id="NHO53655.1"/>
    </source>
</evidence>
<dbReference type="EMBL" id="WOTH01000010">
    <property type="protein sequence ID" value="NHO53655.1"/>
    <property type="molecule type" value="Genomic_DNA"/>
</dbReference>
<evidence type="ECO:0000259" key="1">
    <source>
        <dbReference type="Pfam" id="PF01869"/>
    </source>
</evidence>
<dbReference type="PANTHER" id="PTHR43190">
    <property type="entry name" value="N-ACETYL-D-GLUCOSAMINE KINASE"/>
    <property type="match status" value="1"/>
</dbReference>
<reference evidence="2" key="1">
    <citation type="submission" date="2019-11" db="EMBL/GenBank/DDBJ databases">
        <title>Description of new Acetobacter species.</title>
        <authorList>
            <person name="Cleenwerck I."/>
            <person name="Sombolestani A.S."/>
        </authorList>
    </citation>
    <scope>NUCLEOTIDE SEQUENCE</scope>
    <source>
        <strain evidence="2">LMG 1626</strain>
    </source>
</reference>
<proteinExistence type="predicted"/>
<gene>
    <name evidence="2" type="ORF">GOB87_06715</name>
</gene>
<sequence>MKNTPQTLLVGIDGGASKTVLRLVTPKGRTLSEVRGGPANIASDTAQAVNSIRAACQEALAQAGLSADMVTSGALRLVAGAGLAGAEVSGCAARVRALCPEFAEMAIRTDAFTSCLGAHEGRDGAIVAVGTGTVGFALRGEETRRVGGWGFPQSDEGGGAWIGLVAIRHMLKVADGRRSTSRLARRLRAHLAREGEKDPLTWSVGATAAEFASVTPLVVALAQEGEDVSGRILDAAAREVAEIGRALLAGAQWEALPLGLVGGLAETLLSRWPEEMCGLPFLPSAHAIDGAVAMARSVVGNP</sequence>
<dbReference type="CDD" id="cd24082">
    <property type="entry name" value="ASKHA_NBD_GspK-like"/>
    <property type="match status" value="1"/>
</dbReference>
<comment type="caution">
    <text evidence="2">The sequence shown here is derived from an EMBL/GenBank/DDBJ whole genome shotgun (WGS) entry which is preliminary data.</text>
</comment>
<dbReference type="Pfam" id="PF01869">
    <property type="entry name" value="BcrAD_BadFG"/>
    <property type="match status" value="1"/>
</dbReference>
<dbReference type="SUPFAM" id="SSF53067">
    <property type="entry name" value="Actin-like ATPase domain"/>
    <property type="match status" value="2"/>
</dbReference>
<dbReference type="AlphaFoldDB" id="A0A967B6E3"/>
<dbReference type="InterPro" id="IPR052519">
    <property type="entry name" value="Euk-type_GlcNAc_Kinase"/>
</dbReference>
<name>A0A967B6E3_9PROT</name>
<feature type="domain" description="ATPase BadF/BadG/BcrA/BcrD type" evidence="1">
    <location>
        <begin position="10"/>
        <end position="267"/>
    </location>
</feature>
<organism evidence="2 3">
    <name type="scientific">Acetobacter estunensis</name>
    <dbReference type="NCBI Taxonomy" id="104097"/>
    <lineage>
        <taxon>Bacteria</taxon>
        <taxon>Pseudomonadati</taxon>
        <taxon>Pseudomonadota</taxon>
        <taxon>Alphaproteobacteria</taxon>
        <taxon>Acetobacterales</taxon>
        <taxon>Acetobacteraceae</taxon>
        <taxon>Acetobacter</taxon>
    </lineage>
</organism>
<dbReference type="Proteomes" id="UP000597459">
    <property type="component" value="Unassembled WGS sequence"/>
</dbReference>
<dbReference type="PANTHER" id="PTHR43190:SF3">
    <property type="entry name" value="N-ACETYL-D-GLUCOSAMINE KINASE"/>
    <property type="match status" value="1"/>
</dbReference>
<dbReference type="RefSeq" id="WP_166314112.1">
    <property type="nucleotide sequence ID" value="NZ_WOTH01000010.1"/>
</dbReference>
<protein>
    <submittedName>
        <fullName evidence="2">ATPase</fullName>
    </submittedName>
</protein>